<accession>A0A165TWX5</accession>
<dbReference type="AlphaFoldDB" id="A0A165TWX5"/>
<evidence type="ECO:0000256" key="5">
    <source>
        <dbReference type="ARBA" id="ARBA00023274"/>
    </source>
</evidence>
<keyword evidence="9" id="KW-1185">Reference proteome</keyword>
<evidence type="ECO:0000313" key="8">
    <source>
        <dbReference type="EMBL" id="KZT74073.1"/>
    </source>
</evidence>
<evidence type="ECO:0000256" key="3">
    <source>
        <dbReference type="ARBA" id="ARBA00022980"/>
    </source>
</evidence>
<dbReference type="STRING" id="1314783.A0A165TWX5"/>
<keyword evidence="4" id="KW-0496">Mitochondrion</keyword>
<feature type="compositionally biased region" description="Basic and acidic residues" evidence="7">
    <location>
        <begin position="100"/>
        <end position="111"/>
    </location>
</feature>
<dbReference type="EMBL" id="KV429034">
    <property type="protein sequence ID" value="KZT74073.1"/>
    <property type="molecule type" value="Genomic_DNA"/>
</dbReference>
<evidence type="ECO:0000256" key="6">
    <source>
        <dbReference type="ARBA" id="ARBA00035132"/>
    </source>
</evidence>
<dbReference type="OrthoDB" id="2257454at2759"/>
<organism evidence="8 9">
    <name type="scientific">Daedalea quercina L-15889</name>
    <dbReference type="NCBI Taxonomy" id="1314783"/>
    <lineage>
        <taxon>Eukaryota</taxon>
        <taxon>Fungi</taxon>
        <taxon>Dikarya</taxon>
        <taxon>Basidiomycota</taxon>
        <taxon>Agaricomycotina</taxon>
        <taxon>Agaricomycetes</taxon>
        <taxon>Polyporales</taxon>
        <taxon>Fomitopsis</taxon>
    </lineage>
</organism>
<dbReference type="InterPro" id="IPR013219">
    <property type="entry name" value="Ribosomal_mS33"/>
</dbReference>
<dbReference type="PANTHER" id="PTHR13362">
    <property type="entry name" value="MITOCHONDRIAL RIBOSOMAL PROTEIN S33"/>
    <property type="match status" value="1"/>
</dbReference>
<feature type="region of interest" description="Disordered" evidence="7">
    <location>
        <begin position="84"/>
        <end position="111"/>
    </location>
</feature>
<dbReference type="PANTHER" id="PTHR13362:SF2">
    <property type="entry name" value="SMALL RIBOSOMAL SUBUNIT PROTEIN MS33"/>
    <property type="match status" value="1"/>
</dbReference>
<protein>
    <recommendedName>
        <fullName evidence="6">Small ribosomal subunit protein mS33</fullName>
    </recommendedName>
</protein>
<comment type="similarity">
    <text evidence="2">Belongs to the mitochondrion-specific ribosomal protein mS33 family.</text>
</comment>
<proteinExistence type="inferred from homology"/>
<reference evidence="8 9" key="1">
    <citation type="journal article" date="2016" name="Mol. Biol. Evol.">
        <title>Comparative Genomics of Early-Diverging Mushroom-Forming Fungi Provides Insights into the Origins of Lignocellulose Decay Capabilities.</title>
        <authorList>
            <person name="Nagy L.G."/>
            <person name="Riley R."/>
            <person name="Tritt A."/>
            <person name="Adam C."/>
            <person name="Daum C."/>
            <person name="Floudas D."/>
            <person name="Sun H."/>
            <person name="Yadav J.S."/>
            <person name="Pangilinan J."/>
            <person name="Larsson K.H."/>
            <person name="Matsuura K."/>
            <person name="Barry K."/>
            <person name="Labutti K."/>
            <person name="Kuo R."/>
            <person name="Ohm R.A."/>
            <person name="Bhattacharya S.S."/>
            <person name="Shirouzu T."/>
            <person name="Yoshinaga Y."/>
            <person name="Martin F.M."/>
            <person name="Grigoriev I.V."/>
            <person name="Hibbett D.S."/>
        </authorList>
    </citation>
    <scope>NUCLEOTIDE SEQUENCE [LARGE SCALE GENOMIC DNA]</scope>
    <source>
        <strain evidence="8 9">L-15889</strain>
    </source>
</reference>
<dbReference type="Pfam" id="PF08293">
    <property type="entry name" value="MRP-S33"/>
    <property type="match status" value="1"/>
</dbReference>
<dbReference type="GO" id="GO:0005739">
    <property type="term" value="C:mitochondrion"/>
    <property type="evidence" value="ECO:0007669"/>
    <property type="project" value="UniProtKB-SubCell"/>
</dbReference>
<evidence type="ECO:0000256" key="1">
    <source>
        <dbReference type="ARBA" id="ARBA00004173"/>
    </source>
</evidence>
<dbReference type="GO" id="GO:0005840">
    <property type="term" value="C:ribosome"/>
    <property type="evidence" value="ECO:0007669"/>
    <property type="project" value="UniProtKB-KW"/>
</dbReference>
<name>A0A165TWX5_9APHY</name>
<gene>
    <name evidence="8" type="ORF">DAEQUDRAFT_682868</name>
</gene>
<keyword evidence="3" id="KW-0689">Ribosomal protein</keyword>
<keyword evidence="5" id="KW-0687">Ribonucleoprotein</keyword>
<dbReference type="Proteomes" id="UP000076727">
    <property type="component" value="Unassembled WGS sequence"/>
</dbReference>
<evidence type="ECO:0000256" key="2">
    <source>
        <dbReference type="ARBA" id="ARBA00008970"/>
    </source>
</evidence>
<comment type="subcellular location">
    <subcellularLocation>
        <location evidence="1">Mitochondrion</location>
    </subcellularLocation>
</comment>
<dbReference type="GO" id="GO:1990904">
    <property type="term" value="C:ribonucleoprotein complex"/>
    <property type="evidence" value="ECO:0007669"/>
    <property type="project" value="UniProtKB-KW"/>
</dbReference>
<evidence type="ECO:0000313" key="9">
    <source>
        <dbReference type="Proteomes" id="UP000076727"/>
    </source>
</evidence>
<evidence type="ECO:0000256" key="7">
    <source>
        <dbReference type="SAM" id="MobiDB-lite"/>
    </source>
</evidence>
<sequence length="111" mass="12657">MATAVSSVSPSRLAALTRLRCAIFQTSYNPTSVRTGAKYLRARLRGPSMVQYYPPELTVKEFNRMSGREFEIPDLKEMRRLNNIEDLKARGKGAPKKARSAAEGRRNQRRR</sequence>
<feature type="compositionally biased region" description="Basic residues" evidence="7">
    <location>
        <begin position="90"/>
        <end position="99"/>
    </location>
</feature>
<evidence type="ECO:0000256" key="4">
    <source>
        <dbReference type="ARBA" id="ARBA00023128"/>
    </source>
</evidence>